<reference evidence="1" key="1">
    <citation type="submission" date="2008-12" db="EMBL/GenBank/DDBJ databases">
        <title>Medicago truncatula full length cdna cloning project.</title>
        <authorList>
            <person name="Moskal W."/>
            <person name="Chan A."/>
            <person name="Cheung F."/>
            <person name="Xiao Y."/>
            <person name="Town C.D."/>
        </authorList>
    </citation>
    <scope>NUCLEOTIDE SEQUENCE</scope>
</reference>
<evidence type="ECO:0000313" key="1">
    <source>
        <dbReference type="EMBL" id="ACJ83416.1"/>
    </source>
</evidence>
<organism evidence="1">
    <name type="scientific">Medicago truncatula</name>
    <name type="common">Barrel medic</name>
    <name type="synonym">Medicago tribuloides</name>
    <dbReference type="NCBI Taxonomy" id="3880"/>
    <lineage>
        <taxon>Eukaryota</taxon>
        <taxon>Viridiplantae</taxon>
        <taxon>Streptophyta</taxon>
        <taxon>Embryophyta</taxon>
        <taxon>Tracheophyta</taxon>
        <taxon>Spermatophyta</taxon>
        <taxon>Magnoliopsida</taxon>
        <taxon>eudicotyledons</taxon>
        <taxon>Gunneridae</taxon>
        <taxon>Pentapetalae</taxon>
        <taxon>rosids</taxon>
        <taxon>fabids</taxon>
        <taxon>Fabales</taxon>
        <taxon>Fabaceae</taxon>
        <taxon>Papilionoideae</taxon>
        <taxon>50 kb inversion clade</taxon>
        <taxon>NPAAA clade</taxon>
        <taxon>Hologalegina</taxon>
        <taxon>IRL clade</taxon>
        <taxon>Trifolieae</taxon>
        <taxon>Medicago</taxon>
    </lineage>
</organism>
<protein>
    <submittedName>
        <fullName evidence="1">Uncharacterized protein</fullName>
    </submittedName>
</protein>
<sequence length="11" mass="1394">MEKFLIQKTKK</sequence>
<name>B7FFK3_MEDTR</name>
<dbReference type="EMBL" id="BT050747">
    <property type="protein sequence ID" value="ACJ83416.1"/>
    <property type="molecule type" value="mRNA"/>
</dbReference>
<proteinExistence type="evidence at transcript level"/>
<accession>B7FFK3</accession>